<evidence type="ECO:0000256" key="1">
    <source>
        <dbReference type="ARBA" id="ARBA00022670"/>
    </source>
</evidence>
<evidence type="ECO:0000256" key="2">
    <source>
        <dbReference type="ARBA" id="ARBA00022723"/>
    </source>
</evidence>
<feature type="binding site" evidence="8">
    <location>
        <position position="212"/>
    </location>
    <ligand>
        <name>Zn(2+)</name>
        <dbReference type="ChEBI" id="CHEBI:29105"/>
        <note>catalytic</note>
    </ligand>
</feature>
<keyword evidence="7" id="KW-0325">Glycoprotein</keyword>
<dbReference type="InterPro" id="IPR024079">
    <property type="entry name" value="MetalloPept_cat_dom_sf"/>
</dbReference>
<keyword evidence="3" id="KW-0378">Hydrolase</keyword>
<evidence type="ECO:0000256" key="4">
    <source>
        <dbReference type="ARBA" id="ARBA00022833"/>
    </source>
</evidence>
<organism evidence="11 12">
    <name type="scientific">Aplysia californica</name>
    <name type="common">California sea hare</name>
    <dbReference type="NCBI Taxonomy" id="6500"/>
    <lineage>
        <taxon>Eukaryota</taxon>
        <taxon>Metazoa</taxon>
        <taxon>Spiralia</taxon>
        <taxon>Lophotrochozoa</taxon>
        <taxon>Mollusca</taxon>
        <taxon>Gastropoda</taxon>
        <taxon>Heterobranchia</taxon>
        <taxon>Euthyneura</taxon>
        <taxon>Tectipleura</taxon>
        <taxon>Aplysiida</taxon>
        <taxon>Aplysioidea</taxon>
        <taxon>Aplysiidae</taxon>
        <taxon>Aplysia</taxon>
    </lineage>
</organism>
<dbReference type="Proteomes" id="UP000694888">
    <property type="component" value="Unplaced"/>
</dbReference>
<name>A0ABM1AA35_APLCA</name>
<feature type="binding site" evidence="8">
    <location>
        <position position="222"/>
    </location>
    <ligand>
        <name>Zn(2+)</name>
        <dbReference type="ChEBI" id="CHEBI:29105"/>
        <note>catalytic</note>
    </ligand>
</feature>
<dbReference type="InterPro" id="IPR001590">
    <property type="entry name" value="Peptidase_M12B"/>
</dbReference>
<dbReference type="PROSITE" id="PS50215">
    <property type="entry name" value="ADAM_MEPRO"/>
    <property type="match status" value="1"/>
</dbReference>
<comment type="caution">
    <text evidence="8">Lacks conserved residue(s) required for the propagation of feature annotation.</text>
</comment>
<protein>
    <submittedName>
        <fullName evidence="12">Metalloprotease mig-17</fullName>
    </submittedName>
</protein>
<evidence type="ECO:0000313" key="12">
    <source>
        <dbReference type="RefSeq" id="XP_012943732.1"/>
    </source>
</evidence>
<dbReference type="GO" id="GO:0008237">
    <property type="term" value="F:metallopeptidase activity"/>
    <property type="evidence" value="ECO:0007669"/>
    <property type="project" value="UniProtKB-KW"/>
</dbReference>
<evidence type="ECO:0000256" key="9">
    <source>
        <dbReference type="SAM" id="MobiDB-lite"/>
    </source>
</evidence>
<evidence type="ECO:0000256" key="7">
    <source>
        <dbReference type="ARBA" id="ARBA00023180"/>
    </source>
</evidence>
<evidence type="ECO:0000256" key="6">
    <source>
        <dbReference type="ARBA" id="ARBA00023157"/>
    </source>
</evidence>
<evidence type="ECO:0000256" key="8">
    <source>
        <dbReference type="PROSITE-ProRule" id="PRU00276"/>
    </source>
</evidence>
<dbReference type="RefSeq" id="XP_012943732.1">
    <property type="nucleotide sequence ID" value="XM_013088278.1"/>
</dbReference>
<dbReference type="InterPro" id="IPR041645">
    <property type="entry name" value="ADAMTS_CR_2"/>
</dbReference>
<feature type="domain" description="Peptidase M12B" evidence="10">
    <location>
        <begin position="51"/>
        <end position="279"/>
    </location>
</feature>
<gene>
    <name evidence="12" type="primary">LOC101848844</name>
</gene>
<feature type="compositionally biased region" description="Acidic residues" evidence="9">
    <location>
        <begin position="467"/>
        <end position="478"/>
    </location>
</feature>
<feature type="region of interest" description="Disordered" evidence="9">
    <location>
        <begin position="418"/>
        <end position="442"/>
    </location>
</feature>
<keyword evidence="1" id="KW-0645">Protease</keyword>
<dbReference type="GeneID" id="101848844"/>
<sequence>MLYSCYPVLSLTGPYERFSSFQDWNPFGTGNSWWEWHRKRKRRQAEQGTVHSIELSMIADYSVWSKFLKFANKDENKAYQELQQYYQFMAVMMDIRYQSVTERDPTLIIRIFPVSLIVTDIQEESVWTERNKVGQRYVESVYALYSLRDWVRAGRGVPKADHTMLFSGLDLLGSGQDTSTIGVAFIGTACSYNSVSVIEEYFTGTTGSVSAHELGHSLDAEHDNNYRTCSDVSANVMSTQAVFPTEVTALSNPWKFSQCSVSAFGIFLDYFANCTQNVPEEYIETQEVGGVYFDADEQCRLAMGEGSYFCRSVQARKGFTNMCRRLYCYLPSEPGYCGSVIAAEYTVCGSQKWCYQGRCVKDSKAPLVPDSCPQGDEPGYQCTRDDCEAEKKVRDVLCCKTCGLSGQTNNDITRLNTTEGRAVPPSVAPPSSVPTTAETTTSSIAITTTSTTTAAATTSLRGRDNSSNDDNDYIDDESNETRTELLV</sequence>
<reference evidence="12" key="1">
    <citation type="submission" date="2025-08" db="UniProtKB">
        <authorList>
            <consortium name="RefSeq"/>
        </authorList>
    </citation>
    <scope>IDENTIFICATION</scope>
</reference>
<dbReference type="PANTHER" id="PTHR11905:SF159">
    <property type="entry name" value="ADAM METALLOPROTEASE"/>
    <property type="match status" value="1"/>
</dbReference>
<evidence type="ECO:0000259" key="10">
    <source>
        <dbReference type="PROSITE" id="PS50215"/>
    </source>
</evidence>
<evidence type="ECO:0000256" key="5">
    <source>
        <dbReference type="ARBA" id="ARBA00023049"/>
    </source>
</evidence>
<feature type="binding site" evidence="8">
    <location>
        <position position="216"/>
    </location>
    <ligand>
        <name>Zn(2+)</name>
        <dbReference type="ChEBI" id="CHEBI:29105"/>
        <note>catalytic</note>
    </ligand>
</feature>
<proteinExistence type="predicted"/>
<keyword evidence="4 8" id="KW-0862">Zinc</keyword>
<dbReference type="Pfam" id="PF01421">
    <property type="entry name" value="Reprolysin"/>
    <property type="match status" value="1"/>
</dbReference>
<keyword evidence="5 12" id="KW-0482">Metalloprotease</keyword>
<dbReference type="Gene3D" id="3.40.1620.60">
    <property type="match status" value="1"/>
</dbReference>
<keyword evidence="2 8" id="KW-0479">Metal-binding</keyword>
<keyword evidence="6" id="KW-1015">Disulfide bond</keyword>
<dbReference type="Gene3D" id="3.40.390.10">
    <property type="entry name" value="Collagenase (Catalytic Domain)"/>
    <property type="match status" value="1"/>
</dbReference>
<feature type="region of interest" description="Disordered" evidence="9">
    <location>
        <begin position="454"/>
        <end position="487"/>
    </location>
</feature>
<accession>A0ABM1AA35</accession>
<evidence type="ECO:0000313" key="11">
    <source>
        <dbReference type="Proteomes" id="UP000694888"/>
    </source>
</evidence>
<dbReference type="PANTHER" id="PTHR11905">
    <property type="entry name" value="ADAM A DISINTEGRIN AND METALLOPROTEASE DOMAIN"/>
    <property type="match status" value="1"/>
</dbReference>
<evidence type="ECO:0000256" key="3">
    <source>
        <dbReference type="ARBA" id="ARBA00022801"/>
    </source>
</evidence>
<dbReference type="Pfam" id="PF17771">
    <property type="entry name" value="ADAMTS_CR_2"/>
    <property type="match status" value="1"/>
</dbReference>
<dbReference type="SUPFAM" id="SSF55486">
    <property type="entry name" value="Metalloproteases ('zincins'), catalytic domain"/>
    <property type="match status" value="1"/>
</dbReference>
<keyword evidence="11" id="KW-1185">Reference proteome</keyword>
<feature type="compositionally biased region" description="Low complexity" evidence="9">
    <location>
        <begin position="433"/>
        <end position="442"/>
    </location>
</feature>
<feature type="active site" evidence="8">
    <location>
        <position position="213"/>
    </location>
</feature>